<accession>A0ABQ6WWU7</accession>
<dbReference type="Proteomes" id="UP000325395">
    <property type="component" value="Unassembled WGS sequence"/>
</dbReference>
<keyword evidence="2" id="KW-1185">Reference proteome</keyword>
<evidence type="ECO:0000313" key="2">
    <source>
        <dbReference type="Proteomes" id="UP000325395"/>
    </source>
</evidence>
<gene>
    <name evidence="1" type="ORF">BDV36DRAFT_247563</name>
</gene>
<name>A0ABQ6WWU7_9EURO</name>
<proteinExistence type="predicted"/>
<organism evidence="1 2">
    <name type="scientific">Aspergillus pseudocaelatus</name>
    <dbReference type="NCBI Taxonomy" id="1825620"/>
    <lineage>
        <taxon>Eukaryota</taxon>
        <taxon>Fungi</taxon>
        <taxon>Dikarya</taxon>
        <taxon>Ascomycota</taxon>
        <taxon>Pezizomycotina</taxon>
        <taxon>Eurotiomycetes</taxon>
        <taxon>Eurotiomycetidae</taxon>
        <taxon>Eurotiales</taxon>
        <taxon>Aspergillaceae</taxon>
        <taxon>Aspergillus</taxon>
        <taxon>Aspergillus subgen. Circumdati</taxon>
    </lineage>
</organism>
<reference evidence="1 2" key="1">
    <citation type="submission" date="2019-04" db="EMBL/GenBank/DDBJ databases">
        <authorList>
            <consortium name="DOE Joint Genome Institute"/>
            <person name="Mondo S."/>
            <person name="Kjaerbolling I."/>
            <person name="Vesth T."/>
            <person name="Frisvad J.C."/>
            <person name="Nybo J.L."/>
            <person name="Theobald S."/>
            <person name="Kildgaard S."/>
            <person name="Isbrandt T."/>
            <person name="Kuo A."/>
            <person name="Sato A."/>
            <person name="Lyhne E.K."/>
            <person name="Kogle M.E."/>
            <person name="Wiebenga A."/>
            <person name="Kun R.S."/>
            <person name="Lubbers R.J."/>
            <person name="Makela M.R."/>
            <person name="Barry K."/>
            <person name="Chovatia M."/>
            <person name="Clum A."/>
            <person name="Daum C."/>
            <person name="Haridas S."/>
            <person name="He G."/>
            <person name="LaButti K."/>
            <person name="Lipzen A."/>
            <person name="Riley R."/>
            <person name="Salamov A."/>
            <person name="Simmons B.A."/>
            <person name="Magnuson J.K."/>
            <person name="Henrissat B."/>
            <person name="Mortensen U.H."/>
            <person name="Larsen T.O."/>
            <person name="Devries R.P."/>
            <person name="Grigoriev I.V."/>
            <person name="Machida M."/>
            <person name="Baker S.E."/>
            <person name="Andersen M.R."/>
            <person name="Cantor M.N."/>
            <person name="Hua S.X."/>
        </authorList>
    </citation>
    <scope>NUCLEOTIDE SEQUENCE [LARGE SCALE GENOMIC DNA]</scope>
    <source>
        <strain evidence="1 2">CBS 117616</strain>
    </source>
</reference>
<protein>
    <submittedName>
        <fullName evidence="1">Uncharacterized protein</fullName>
    </submittedName>
</protein>
<sequence>MKNFGFEQILTSNPNPRLQPGRSCRCQCVVVGRKVSFVIFLHSTTRFEQYRLLRDIPGIIVPPSSRRSRPLIDFCHIVFFFIEWSEGDDVRYRYTKCLRQPVYLKVTCRSKGPAILRISTGVPCVILWKTQDHLLDSWLPRTKKWKLPASIISSRYPSTLTFAAQGTKDLIQFFQTLFDIPSCLAQWMIVSFIRQRRGIIDSSLRYGQQLFPTYKTASGLSYRPCVQVLGCCYLYRLHV</sequence>
<evidence type="ECO:0000313" key="1">
    <source>
        <dbReference type="EMBL" id="KAE8421505.1"/>
    </source>
</evidence>
<dbReference type="EMBL" id="ML735700">
    <property type="protein sequence ID" value="KAE8421505.1"/>
    <property type="molecule type" value="Genomic_DNA"/>
</dbReference>